<protein>
    <recommendedName>
        <fullName evidence="5">7TM-DISM receptor extracellular domain-containing protein</fullName>
    </recommendedName>
</protein>
<dbReference type="KEGG" id="fya:KMW28_27430"/>
<proteinExistence type="predicted"/>
<feature type="transmembrane region" description="Helical" evidence="1">
    <location>
        <begin position="181"/>
        <end position="202"/>
    </location>
</feature>
<feature type="transmembrane region" description="Helical" evidence="1">
    <location>
        <begin position="209"/>
        <end position="233"/>
    </location>
</feature>
<feature type="signal peptide" evidence="2">
    <location>
        <begin position="1"/>
        <end position="19"/>
    </location>
</feature>
<name>A0AAX1NAN7_9BACT</name>
<dbReference type="AlphaFoldDB" id="A0AAX1NAN7"/>
<feature type="transmembrane region" description="Helical" evidence="1">
    <location>
        <begin position="275"/>
        <end position="293"/>
    </location>
</feature>
<keyword evidence="1" id="KW-0472">Membrane</keyword>
<dbReference type="RefSeq" id="WP_169665524.1">
    <property type="nucleotide sequence ID" value="NZ_CP076133.1"/>
</dbReference>
<feature type="chain" id="PRO_5043365211" description="7TM-DISM receptor extracellular domain-containing protein" evidence="2">
    <location>
        <begin position="20"/>
        <end position="613"/>
    </location>
</feature>
<feature type="transmembrane region" description="Helical" evidence="1">
    <location>
        <begin position="239"/>
        <end position="263"/>
    </location>
</feature>
<gene>
    <name evidence="3" type="ORF">KMW28_27430</name>
</gene>
<evidence type="ECO:0000313" key="3">
    <source>
        <dbReference type="EMBL" id="QWG04634.1"/>
    </source>
</evidence>
<evidence type="ECO:0000256" key="2">
    <source>
        <dbReference type="SAM" id="SignalP"/>
    </source>
</evidence>
<accession>A0AAX1NAN7</accession>
<dbReference type="EMBL" id="CP076133">
    <property type="protein sequence ID" value="QWG04634.1"/>
    <property type="molecule type" value="Genomic_DNA"/>
</dbReference>
<dbReference type="Proteomes" id="UP000678679">
    <property type="component" value="Chromosome 2"/>
</dbReference>
<feature type="transmembrane region" description="Helical" evidence="1">
    <location>
        <begin position="335"/>
        <end position="357"/>
    </location>
</feature>
<feature type="transmembrane region" description="Helical" evidence="1">
    <location>
        <begin position="369"/>
        <end position="388"/>
    </location>
</feature>
<organism evidence="3 4">
    <name type="scientific">Flammeovirga yaeyamensis</name>
    <dbReference type="NCBI Taxonomy" id="367791"/>
    <lineage>
        <taxon>Bacteria</taxon>
        <taxon>Pseudomonadati</taxon>
        <taxon>Bacteroidota</taxon>
        <taxon>Cytophagia</taxon>
        <taxon>Cytophagales</taxon>
        <taxon>Flammeovirgaceae</taxon>
        <taxon>Flammeovirga</taxon>
    </lineage>
</organism>
<reference evidence="3 4" key="1">
    <citation type="submission" date="2021-05" db="EMBL/GenBank/DDBJ databases">
        <title>Comparative genomic studies on the polysaccharide-degrading batcterial strains of the Flammeovirga genus.</title>
        <authorList>
            <person name="Zewei F."/>
            <person name="Zheng Z."/>
            <person name="Yu L."/>
            <person name="Ruyue G."/>
            <person name="Yanhong M."/>
            <person name="Yuanyuan C."/>
            <person name="Jingyan G."/>
            <person name="Wenjun H."/>
        </authorList>
    </citation>
    <scope>NUCLEOTIDE SEQUENCE [LARGE SCALE GENOMIC DNA]</scope>
    <source>
        <strain evidence="3 4">NBRC:100898</strain>
    </source>
</reference>
<keyword evidence="4" id="KW-1185">Reference proteome</keyword>
<sequence length="613" mass="71066">MKYLQTIKILLLLFLTAHITNGQKLTSSDIDKQLEISDYIKMYDLSDDIIPEQLTLNDIKSFSGKLEENSFLGPDHKDKLIITQFNNEGDKEYIFNISFGVIRYLKVFIESKDSLYNYELGTRLSNQVLADNSDFTGFNLPLPKGNSTLYILIDNDANVSNTNFFIYEKEYLKDRFTISGIYVNILKAILTFLFILSFLLFVVLKKKLFLYNCLIVIGIVSFVESETLLIFHLTESENILYMGRFIGTIVYCVFTLLLVLELFPLKWNTKIINRILYSIVAIDAVSIIILFFVGPSNRFLNNYLFVYNVFIGQSIFLISISICIYNAYKHPTIRNVLISIVQFFLFVSLAIIVTGSSLGVIQRFWMSNLLVYIVTTNQILFFLGLILIKFYSDEKQRNALQNTIYQIKESSNTALLEGELNERKKISQKLSENIGDNLNLLSQKSMDEIDALALNETIEQVRSLSHQLLLPTFETDEFDDVILDLISKYNSDELQCFFNITNWEYVDVKVQQHIYRLLQDILNTLEENKCEGKFFLNFNMDGVYGNFSIEWTSKEKPTNNLFDELIEYIKFRLIAINTHYIVENHSHNYFLNVSKILLSNIEDEASSTDNTIF</sequence>
<evidence type="ECO:0000256" key="1">
    <source>
        <dbReference type="SAM" id="Phobius"/>
    </source>
</evidence>
<keyword evidence="2" id="KW-0732">Signal</keyword>
<evidence type="ECO:0008006" key="5">
    <source>
        <dbReference type="Google" id="ProtNLM"/>
    </source>
</evidence>
<keyword evidence="1" id="KW-1133">Transmembrane helix</keyword>
<keyword evidence="1" id="KW-0812">Transmembrane</keyword>
<evidence type="ECO:0000313" key="4">
    <source>
        <dbReference type="Proteomes" id="UP000678679"/>
    </source>
</evidence>
<feature type="transmembrane region" description="Helical" evidence="1">
    <location>
        <begin position="305"/>
        <end position="328"/>
    </location>
</feature>